<dbReference type="InterPro" id="IPR036396">
    <property type="entry name" value="Cyt_P450_sf"/>
</dbReference>
<dbReference type="AlphaFoldDB" id="A0A8H7CMC2"/>
<evidence type="ECO:0000256" key="7">
    <source>
        <dbReference type="ARBA" id="ARBA00022723"/>
    </source>
</evidence>
<evidence type="ECO:0000256" key="3">
    <source>
        <dbReference type="ARBA" id="ARBA00004721"/>
    </source>
</evidence>
<evidence type="ECO:0000256" key="9">
    <source>
        <dbReference type="ARBA" id="ARBA00023002"/>
    </source>
</evidence>
<dbReference type="SUPFAM" id="SSF48264">
    <property type="entry name" value="Cytochrome P450"/>
    <property type="match status" value="1"/>
</dbReference>
<dbReference type="InterPro" id="IPR001128">
    <property type="entry name" value="Cyt_P450"/>
</dbReference>
<organism evidence="15 16">
    <name type="scientific">Mycena venus</name>
    <dbReference type="NCBI Taxonomy" id="2733690"/>
    <lineage>
        <taxon>Eukaryota</taxon>
        <taxon>Fungi</taxon>
        <taxon>Dikarya</taxon>
        <taxon>Basidiomycota</taxon>
        <taxon>Agaricomycotina</taxon>
        <taxon>Agaricomycetes</taxon>
        <taxon>Agaricomycetidae</taxon>
        <taxon>Agaricales</taxon>
        <taxon>Marasmiineae</taxon>
        <taxon>Mycenaceae</taxon>
        <taxon>Mycena</taxon>
    </lineage>
</organism>
<evidence type="ECO:0000256" key="2">
    <source>
        <dbReference type="ARBA" id="ARBA00004370"/>
    </source>
</evidence>
<evidence type="ECO:0000256" key="10">
    <source>
        <dbReference type="ARBA" id="ARBA00023004"/>
    </source>
</evidence>
<keyword evidence="9 14" id="KW-0560">Oxidoreductase</keyword>
<evidence type="ECO:0000256" key="13">
    <source>
        <dbReference type="PIRSR" id="PIRSR602403-1"/>
    </source>
</evidence>
<evidence type="ECO:0000256" key="14">
    <source>
        <dbReference type="RuleBase" id="RU000461"/>
    </source>
</evidence>
<comment type="caution">
    <text evidence="15">The sequence shown here is derived from an EMBL/GenBank/DDBJ whole genome shotgun (WGS) entry which is preliminary data.</text>
</comment>
<keyword evidence="12" id="KW-0472">Membrane</keyword>
<dbReference type="PROSITE" id="PS00086">
    <property type="entry name" value="CYTOCHROME_P450"/>
    <property type="match status" value="1"/>
</dbReference>
<feature type="binding site" description="axial binding residue" evidence="13">
    <location>
        <position position="505"/>
    </location>
    <ligand>
        <name>heme</name>
        <dbReference type="ChEBI" id="CHEBI:30413"/>
    </ligand>
    <ligandPart>
        <name>Fe</name>
        <dbReference type="ChEBI" id="CHEBI:18248"/>
    </ligandPart>
</feature>
<evidence type="ECO:0000256" key="12">
    <source>
        <dbReference type="ARBA" id="ARBA00023136"/>
    </source>
</evidence>
<protein>
    <submittedName>
        <fullName evidence="15">Putative cytochrome P450 4d20</fullName>
    </submittedName>
</protein>
<sequence length="567" mass="63123">MTISVAQLVAGTAIAWLLRPIVRFSLEKSLLDNIPGPPSRSVLIGNFLALFDPQGWDFHAFIAQSYGGVARIDGPLKYKILYLSDPLAVYHVLVKDQPIYERSSTDLIVGRVMFGEGLLSIGSGNQHRKQRKMLNPVFNVVHLRQIAPIFYTLRAALTSKVIEGPAELEIMHWMTRCAVELMGQGGLGYSFDNLTDNPEDAVHPYSSGVREMQPLIMQLSLAFKFILPWASKIGTPRFQRAVIDRVPWTSLHEFRDVVDVMDSTTREIYQEKKRMLDSEDDGFSKGNGKDVISILMEANSHAEEEDRLSEAEVLGQVPIQSSHFLDFTEPSNIWADVCSTLIFAAVETTSSALARILQLLAQNPDIQDRVRTELVEAQRINAGEDLPYDTLMQLPFLEAVCRETLRLYPPSPLITRTTTVDVVLPLARPIRGVNGAELHALHVPCNTDIMISIHAANRDPRVWGADAAEWKPDRWLAPQPASVIDAHVPGVYQHLMTFSAGPRACIGFKFAQLEMKLVLSVLLTAFKVSPSPRNSDVVWDFGFVVSPKTRGGKDTKLPLVLTLVKPT</sequence>
<evidence type="ECO:0000313" key="15">
    <source>
        <dbReference type="EMBL" id="KAF7343044.1"/>
    </source>
</evidence>
<dbReference type="Proteomes" id="UP000620124">
    <property type="component" value="Unassembled WGS sequence"/>
</dbReference>
<dbReference type="GO" id="GO:0005506">
    <property type="term" value="F:iron ion binding"/>
    <property type="evidence" value="ECO:0007669"/>
    <property type="project" value="InterPro"/>
</dbReference>
<dbReference type="InterPro" id="IPR002403">
    <property type="entry name" value="Cyt_P450_E_grp-IV"/>
</dbReference>
<keyword evidence="5 13" id="KW-0349">Heme</keyword>
<dbReference type="OrthoDB" id="1470350at2759"/>
<dbReference type="PRINTS" id="PR00465">
    <property type="entry name" value="EP450IV"/>
</dbReference>
<comment type="pathway">
    <text evidence="3">Secondary metabolite biosynthesis; terpenoid biosynthesis.</text>
</comment>
<dbReference type="PRINTS" id="PR00385">
    <property type="entry name" value="P450"/>
</dbReference>
<comment type="cofactor">
    <cofactor evidence="1 13">
        <name>heme</name>
        <dbReference type="ChEBI" id="CHEBI:30413"/>
    </cofactor>
</comment>
<dbReference type="GO" id="GO:0004497">
    <property type="term" value="F:monooxygenase activity"/>
    <property type="evidence" value="ECO:0007669"/>
    <property type="project" value="UniProtKB-KW"/>
</dbReference>
<keyword evidence="11 14" id="KW-0503">Monooxygenase</keyword>
<keyword evidence="8" id="KW-1133">Transmembrane helix</keyword>
<evidence type="ECO:0000256" key="5">
    <source>
        <dbReference type="ARBA" id="ARBA00022617"/>
    </source>
</evidence>
<dbReference type="EMBL" id="JACAZI010000016">
    <property type="protein sequence ID" value="KAF7343044.1"/>
    <property type="molecule type" value="Genomic_DNA"/>
</dbReference>
<evidence type="ECO:0000313" key="16">
    <source>
        <dbReference type="Proteomes" id="UP000620124"/>
    </source>
</evidence>
<reference evidence="15" key="1">
    <citation type="submission" date="2020-05" db="EMBL/GenBank/DDBJ databases">
        <title>Mycena genomes resolve the evolution of fungal bioluminescence.</title>
        <authorList>
            <person name="Tsai I.J."/>
        </authorList>
    </citation>
    <scope>NUCLEOTIDE SEQUENCE</scope>
    <source>
        <strain evidence="15">CCC161011</strain>
    </source>
</reference>
<dbReference type="Pfam" id="PF00067">
    <property type="entry name" value="p450"/>
    <property type="match status" value="2"/>
</dbReference>
<comment type="similarity">
    <text evidence="4 14">Belongs to the cytochrome P450 family.</text>
</comment>
<comment type="subcellular location">
    <subcellularLocation>
        <location evidence="2">Membrane</location>
    </subcellularLocation>
</comment>
<evidence type="ECO:0000256" key="6">
    <source>
        <dbReference type="ARBA" id="ARBA00022692"/>
    </source>
</evidence>
<evidence type="ECO:0000256" key="4">
    <source>
        <dbReference type="ARBA" id="ARBA00010617"/>
    </source>
</evidence>
<dbReference type="InterPro" id="IPR050121">
    <property type="entry name" value="Cytochrome_P450_monoxygenase"/>
</dbReference>
<proteinExistence type="inferred from homology"/>
<dbReference type="GO" id="GO:0020037">
    <property type="term" value="F:heme binding"/>
    <property type="evidence" value="ECO:0007669"/>
    <property type="project" value="InterPro"/>
</dbReference>
<dbReference type="Gene3D" id="1.10.630.10">
    <property type="entry name" value="Cytochrome P450"/>
    <property type="match status" value="1"/>
</dbReference>
<name>A0A8H7CMC2_9AGAR</name>
<evidence type="ECO:0000256" key="8">
    <source>
        <dbReference type="ARBA" id="ARBA00022989"/>
    </source>
</evidence>
<dbReference type="PANTHER" id="PTHR24305">
    <property type="entry name" value="CYTOCHROME P450"/>
    <property type="match status" value="1"/>
</dbReference>
<evidence type="ECO:0000256" key="1">
    <source>
        <dbReference type="ARBA" id="ARBA00001971"/>
    </source>
</evidence>
<dbReference type="GO" id="GO:0016020">
    <property type="term" value="C:membrane"/>
    <property type="evidence" value="ECO:0007669"/>
    <property type="project" value="UniProtKB-SubCell"/>
</dbReference>
<dbReference type="PANTHER" id="PTHR24305:SF166">
    <property type="entry name" value="CYTOCHROME P450 12A4, MITOCHONDRIAL-RELATED"/>
    <property type="match status" value="1"/>
</dbReference>
<dbReference type="InterPro" id="IPR017972">
    <property type="entry name" value="Cyt_P450_CS"/>
</dbReference>
<keyword evidence="10 13" id="KW-0408">Iron</keyword>
<accession>A0A8H7CMC2</accession>
<keyword evidence="6" id="KW-0812">Transmembrane</keyword>
<evidence type="ECO:0000256" key="11">
    <source>
        <dbReference type="ARBA" id="ARBA00023033"/>
    </source>
</evidence>
<dbReference type="GO" id="GO:0016705">
    <property type="term" value="F:oxidoreductase activity, acting on paired donors, with incorporation or reduction of molecular oxygen"/>
    <property type="evidence" value="ECO:0007669"/>
    <property type="project" value="InterPro"/>
</dbReference>
<keyword evidence="7 13" id="KW-0479">Metal-binding</keyword>
<gene>
    <name evidence="15" type="ORF">MVEN_01734700</name>
</gene>
<keyword evidence="16" id="KW-1185">Reference proteome</keyword>